<feature type="compositionally biased region" description="Basic and acidic residues" evidence="1">
    <location>
        <begin position="325"/>
        <end position="362"/>
    </location>
</feature>
<name>A0A6P5ETC4_ANACO</name>
<feature type="region of interest" description="Disordered" evidence="1">
    <location>
        <begin position="22"/>
        <end position="76"/>
    </location>
</feature>
<dbReference type="GO" id="GO:0005737">
    <property type="term" value="C:cytoplasm"/>
    <property type="evidence" value="ECO:0007669"/>
    <property type="project" value="TreeGrafter"/>
</dbReference>
<sequence length="497" mass="54751">HWETKGKKGGLILPCFPTKHCHRGKNRPFFRPASCEVGTPKGNPRSEDDEDDRADDPAEDEPSNDAGGGDGWNLGGIIKTFATKSESVIQTYRRDLEEFRSGLKTETAAIRDAASRAVRDLPGSLEAGASAAQVSLESVGHAIDGIIAHGKDAILALDGSPHPPSSSSDEPSSQAPPGRRYTRFEAQVLAIQSDPATFSEQPEDAEDFENWRSGFDPAGKEDEIEMLLYENAALEGFLDKFVPGAVDYETFWSRYFYRVHKLQQAEDARAKLVRRVISREDEEEDLSWEVDDDDDDDDDDGGGGDEEKVTKEEEKSEQCRGAQAVKEEIQEEKGEEKEIEDKEEKEAAPKKEVEVVPSSEPRELAKLDEVSLSENLGGFVAPITAVKGEYTGSNGEELASESGDSRAVQEIRKEETADSGKDGNVIVVSTQTQPSVPDEDDLEWDEIEDLGEHEDKKVGAGSSSPVVRVDLRKRLSAPEDDEDLSWDIEEEDEPRKP</sequence>
<reference evidence="3" key="1">
    <citation type="journal article" date="2015" name="Nat. Genet.">
        <title>The pineapple genome and the evolution of CAM photosynthesis.</title>
        <authorList>
            <person name="Ming R."/>
            <person name="VanBuren R."/>
            <person name="Wai C.M."/>
            <person name="Tang H."/>
            <person name="Schatz M.C."/>
            <person name="Bowers J.E."/>
            <person name="Lyons E."/>
            <person name="Wang M.L."/>
            <person name="Chen J."/>
            <person name="Biggers E."/>
            <person name="Zhang J."/>
            <person name="Huang L."/>
            <person name="Zhang L."/>
            <person name="Miao W."/>
            <person name="Zhang J."/>
            <person name="Ye Z."/>
            <person name="Miao C."/>
            <person name="Lin Z."/>
            <person name="Wang H."/>
            <person name="Zhou H."/>
            <person name="Yim W.C."/>
            <person name="Priest H.D."/>
            <person name="Zheng C."/>
            <person name="Woodhouse M."/>
            <person name="Edger P.P."/>
            <person name="Guyot R."/>
            <person name="Guo H.B."/>
            <person name="Guo H."/>
            <person name="Zheng G."/>
            <person name="Singh R."/>
            <person name="Sharma A."/>
            <person name="Min X."/>
            <person name="Zheng Y."/>
            <person name="Lee H."/>
            <person name="Gurtowski J."/>
            <person name="Sedlazeck F.J."/>
            <person name="Harkess A."/>
            <person name="McKain M.R."/>
            <person name="Liao Z."/>
            <person name="Fang J."/>
            <person name="Liu J."/>
            <person name="Zhang X."/>
            <person name="Zhang Q."/>
            <person name="Hu W."/>
            <person name="Qin Y."/>
            <person name="Wang K."/>
            <person name="Chen L.Y."/>
            <person name="Shirley N."/>
            <person name="Lin Y.R."/>
            <person name="Liu L.Y."/>
            <person name="Hernandez A.G."/>
            <person name="Wright C.L."/>
            <person name="Bulone V."/>
            <person name="Tuskan G.A."/>
            <person name="Heath K."/>
            <person name="Zee F."/>
            <person name="Moore P.H."/>
            <person name="Sunkar R."/>
            <person name="Leebens-Mack J.H."/>
            <person name="Mockler T."/>
            <person name="Bennetzen J.L."/>
            <person name="Freeling M."/>
            <person name="Sankoff D."/>
            <person name="Paterson A.H."/>
            <person name="Zhu X."/>
            <person name="Yang X."/>
            <person name="Smith J.A."/>
            <person name="Cushman J.C."/>
            <person name="Paull R.E."/>
            <person name="Yu Q."/>
        </authorList>
    </citation>
    <scope>NUCLEOTIDE SEQUENCE [LARGE SCALE GENOMIC DNA]</scope>
    <source>
        <strain evidence="3">cv. F153</strain>
    </source>
</reference>
<reference evidence="4" key="2">
    <citation type="submission" date="2025-08" db="UniProtKB">
        <authorList>
            <consortium name="RefSeq"/>
        </authorList>
    </citation>
    <scope>IDENTIFICATION</scope>
    <source>
        <tissue evidence="4">Leaf</tissue>
    </source>
</reference>
<dbReference type="Proteomes" id="UP000515123">
    <property type="component" value="Linkage group 4"/>
</dbReference>
<dbReference type="AlphaFoldDB" id="A0A6P5ETC4"/>
<dbReference type="RefSeq" id="XP_020086727.1">
    <property type="nucleotide sequence ID" value="XM_020231138.1"/>
</dbReference>
<dbReference type="PANTHER" id="PTHR16019">
    <property type="entry name" value="SYNAPSE-ASSOCIATED PROTEIN"/>
    <property type="match status" value="1"/>
</dbReference>
<evidence type="ECO:0000313" key="4">
    <source>
        <dbReference type="RefSeq" id="XP_020086727.1"/>
    </source>
</evidence>
<dbReference type="Pfam" id="PF03909">
    <property type="entry name" value="BSD"/>
    <property type="match status" value="1"/>
</dbReference>
<feature type="non-terminal residue" evidence="4">
    <location>
        <position position="1"/>
    </location>
</feature>
<evidence type="ECO:0000256" key="1">
    <source>
        <dbReference type="SAM" id="MobiDB-lite"/>
    </source>
</evidence>
<dbReference type="Gene3D" id="1.10.3970.10">
    <property type="entry name" value="BSD domain"/>
    <property type="match status" value="1"/>
</dbReference>
<feature type="compositionally biased region" description="Acidic residues" evidence="1">
    <location>
        <begin position="478"/>
        <end position="497"/>
    </location>
</feature>
<accession>A0A6P5ETC4</accession>
<feature type="compositionally biased region" description="Low complexity" evidence="1">
    <location>
        <begin position="165"/>
        <end position="177"/>
    </location>
</feature>
<dbReference type="InterPro" id="IPR005607">
    <property type="entry name" value="BSD_dom"/>
</dbReference>
<dbReference type="SUPFAM" id="SSF140383">
    <property type="entry name" value="BSD domain-like"/>
    <property type="match status" value="1"/>
</dbReference>
<evidence type="ECO:0000259" key="2">
    <source>
        <dbReference type="PROSITE" id="PS50858"/>
    </source>
</evidence>
<feature type="domain" description="BSD" evidence="2">
    <location>
        <begin position="211"/>
        <end position="263"/>
    </location>
</feature>
<dbReference type="PROSITE" id="PS50858">
    <property type="entry name" value="BSD"/>
    <property type="match status" value="1"/>
</dbReference>
<dbReference type="OrthoDB" id="73788at2759"/>
<feature type="compositionally biased region" description="Basic and acidic residues" evidence="1">
    <location>
        <begin position="403"/>
        <end position="421"/>
    </location>
</feature>
<feature type="compositionally biased region" description="Acidic residues" evidence="1">
    <location>
        <begin position="282"/>
        <end position="304"/>
    </location>
</feature>
<evidence type="ECO:0000313" key="3">
    <source>
        <dbReference type="Proteomes" id="UP000515123"/>
    </source>
</evidence>
<feature type="compositionally biased region" description="Acidic residues" evidence="1">
    <location>
        <begin position="437"/>
        <end position="452"/>
    </location>
</feature>
<feature type="compositionally biased region" description="Basic and acidic residues" evidence="1">
    <location>
        <begin position="305"/>
        <end position="318"/>
    </location>
</feature>
<feature type="compositionally biased region" description="Acidic residues" evidence="1">
    <location>
        <begin position="47"/>
        <end position="63"/>
    </location>
</feature>
<dbReference type="PANTHER" id="PTHR16019:SF5">
    <property type="entry name" value="BSD DOMAIN-CONTAINING PROTEIN 1"/>
    <property type="match status" value="1"/>
</dbReference>
<feature type="region of interest" description="Disordered" evidence="1">
    <location>
        <begin position="392"/>
        <end position="497"/>
    </location>
</feature>
<dbReference type="InterPro" id="IPR051494">
    <property type="entry name" value="BSD_domain-containing"/>
</dbReference>
<protein>
    <submittedName>
        <fullName evidence="4">BSD domain-containing protein 1-like</fullName>
    </submittedName>
</protein>
<dbReference type="GeneID" id="109709067"/>
<keyword evidence="3" id="KW-1185">Reference proteome</keyword>
<dbReference type="InterPro" id="IPR035925">
    <property type="entry name" value="BSD_dom_sf"/>
</dbReference>
<gene>
    <name evidence="4" type="primary">LOC109709067</name>
</gene>
<organism evidence="3 4">
    <name type="scientific">Ananas comosus</name>
    <name type="common">Pineapple</name>
    <name type="synonym">Ananas ananas</name>
    <dbReference type="NCBI Taxonomy" id="4615"/>
    <lineage>
        <taxon>Eukaryota</taxon>
        <taxon>Viridiplantae</taxon>
        <taxon>Streptophyta</taxon>
        <taxon>Embryophyta</taxon>
        <taxon>Tracheophyta</taxon>
        <taxon>Spermatophyta</taxon>
        <taxon>Magnoliopsida</taxon>
        <taxon>Liliopsida</taxon>
        <taxon>Poales</taxon>
        <taxon>Bromeliaceae</taxon>
        <taxon>Bromelioideae</taxon>
        <taxon>Ananas</taxon>
    </lineage>
</organism>
<proteinExistence type="predicted"/>
<feature type="region of interest" description="Disordered" evidence="1">
    <location>
        <begin position="156"/>
        <end position="178"/>
    </location>
</feature>
<feature type="region of interest" description="Disordered" evidence="1">
    <location>
        <begin position="282"/>
        <end position="362"/>
    </location>
</feature>
<dbReference type="SMART" id="SM00751">
    <property type="entry name" value="BSD"/>
    <property type="match status" value="1"/>
</dbReference>